<feature type="region of interest" description="Disordered" evidence="1">
    <location>
        <begin position="68"/>
        <end position="87"/>
    </location>
</feature>
<dbReference type="OrthoDB" id="10616316at2759"/>
<dbReference type="Proteomes" id="UP000694844">
    <property type="component" value="Chromosome 8"/>
</dbReference>
<dbReference type="GeneID" id="111106758"/>
<evidence type="ECO:0000256" key="1">
    <source>
        <dbReference type="SAM" id="MobiDB-lite"/>
    </source>
</evidence>
<gene>
    <name evidence="4" type="primary">LOC111106758</name>
</gene>
<dbReference type="InterPro" id="IPR043136">
    <property type="entry name" value="B30.2/SPRY_sf"/>
</dbReference>
<dbReference type="KEGG" id="cvn:111106758"/>
<proteinExistence type="predicted"/>
<dbReference type="Pfam" id="PF07177">
    <property type="entry name" value="Neuralized"/>
    <property type="match status" value="1"/>
</dbReference>
<organism evidence="3 4">
    <name type="scientific">Crassostrea virginica</name>
    <name type="common">Eastern oyster</name>
    <dbReference type="NCBI Taxonomy" id="6565"/>
    <lineage>
        <taxon>Eukaryota</taxon>
        <taxon>Metazoa</taxon>
        <taxon>Spiralia</taxon>
        <taxon>Lophotrochozoa</taxon>
        <taxon>Mollusca</taxon>
        <taxon>Bivalvia</taxon>
        <taxon>Autobranchia</taxon>
        <taxon>Pteriomorphia</taxon>
        <taxon>Ostreida</taxon>
        <taxon>Ostreoidea</taxon>
        <taxon>Ostreidae</taxon>
        <taxon>Crassostrea</taxon>
    </lineage>
</organism>
<protein>
    <submittedName>
        <fullName evidence="4">Uncharacterized protein LOC111106758</fullName>
    </submittedName>
</protein>
<evidence type="ECO:0000313" key="3">
    <source>
        <dbReference type="Proteomes" id="UP000694844"/>
    </source>
</evidence>
<dbReference type="Gene3D" id="2.60.120.920">
    <property type="match status" value="1"/>
</dbReference>
<keyword evidence="3" id="KW-1185">Reference proteome</keyword>
<name>A0A8B8B2L4_CRAVI</name>
<dbReference type="InterPro" id="IPR006573">
    <property type="entry name" value="NHR_dom"/>
</dbReference>
<evidence type="ECO:0000259" key="2">
    <source>
        <dbReference type="Pfam" id="PF07177"/>
    </source>
</evidence>
<evidence type="ECO:0000313" key="4">
    <source>
        <dbReference type="RefSeq" id="XP_022297278.1"/>
    </source>
</evidence>
<feature type="domain" description="NHR" evidence="2">
    <location>
        <begin position="91"/>
        <end position="218"/>
    </location>
</feature>
<accession>A0A8B8B2L4</accession>
<dbReference type="RefSeq" id="XP_022297278.1">
    <property type="nucleotide sequence ID" value="XM_022441570.1"/>
</dbReference>
<sequence length="255" mass="29522">MTTEDFNNSVMDLIGAIRRLSDDNEDLLTQMSIELNNVLCKGENMNQMLVDLKVFKDQAKISEQHLREFEGKDQDEEVNEKSAENHDEIRFHPRYSPSLSLLENSTLALQRTSDEIGVCFMNRPLLTGEEIFVHRKDLVFDEDLKFGLTSTNPETFRSLGEVKLDFYCHKPWPHNKSQYACISLSANSSLMIAFDGNKQMCCIDNVKSNDNLWLGFYLENAGTCYRISHQNTCELQCHAFYTDVLYLLRRYGLFK</sequence>
<dbReference type="AlphaFoldDB" id="A0A8B8B2L4"/>
<reference evidence="4" key="1">
    <citation type="submission" date="2025-08" db="UniProtKB">
        <authorList>
            <consortium name="RefSeq"/>
        </authorList>
    </citation>
    <scope>IDENTIFICATION</scope>
    <source>
        <tissue evidence="4">Whole sample</tissue>
    </source>
</reference>